<dbReference type="RefSeq" id="WP_005575878.1">
    <property type="nucleotide sequence ID" value="NZ_FORO01000012.1"/>
</dbReference>
<evidence type="ECO:0000259" key="2">
    <source>
        <dbReference type="PROSITE" id="PS50076"/>
    </source>
</evidence>
<dbReference type="AlphaFoldDB" id="A0A1I3N5A8"/>
<dbReference type="GeneID" id="14209783"/>
<proteinExistence type="predicted"/>
<accession>A0A1I3N5A8</accession>
<evidence type="ECO:0000313" key="3">
    <source>
        <dbReference type="EMBL" id="SFJ04401.1"/>
    </source>
</evidence>
<dbReference type="EMBL" id="FORO01000012">
    <property type="protein sequence ID" value="SFJ04401.1"/>
    <property type="molecule type" value="Genomic_DNA"/>
</dbReference>
<dbReference type="Proteomes" id="UP000182829">
    <property type="component" value="Unassembled WGS sequence"/>
</dbReference>
<gene>
    <name evidence="3" type="ORF">SAMN05443661_11251</name>
</gene>
<dbReference type="OMA" id="RACKENA"/>
<dbReference type="PROSITE" id="PS50076">
    <property type="entry name" value="DNAJ_2"/>
    <property type="match status" value="1"/>
</dbReference>
<organism evidence="3 4">
    <name type="scientific">Natronobacterium gregoryi</name>
    <dbReference type="NCBI Taxonomy" id="44930"/>
    <lineage>
        <taxon>Archaea</taxon>
        <taxon>Methanobacteriati</taxon>
        <taxon>Methanobacteriota</taxon>
        <taxon>Stenosarchaea group</taxon>
        <taxon>Halobacteria</taxon>
        <taxon>Halobacteriales</taxon>
        <taxon>Natrialbaceae</taxon>
        <taxon>Natronobacterium</taxon>
    </lineage>
</organism>
<sequence>MTDPHQRHVVVRVTCDGCDRTVPRAKLTTVTMPDGSQVACCAQCEEYARAAAERLDDGYGSMADQRTVCDGCRQPVPDQDFEEIVVADGTVLSCCPSCVTEATRRDDVKRRSRAQLESDTESTDASSEPNGDGLDEADRPATDHDGHCTQCRDQVSVERFRVTTVDGRTEWLCPACRDEAERNGIVESVAMRETKAREVLGVSANASLEELHRAYRKQVKRAHPDRKSGSRSAFQLVTEAYERLRDAKR</sequence>
<dbReference type="SMART" id="SM00271">
    <property type="entry name" value="DnaJ"/>
    <property type="match status" value="1"/>
</dbReference>
<dbReference type="Pfam" id="PF00226">
    <property type="entry name" value="DnaJ"/>
    <property type="match status" value="1"/>
</dbReference>
<dbReference type="PANTHER" id="PTHR44240:SF10">
    <property type="entry name" value="J DOMAIN-CONTAINING PROTEIN"/>
    <property type="match status" value="1"/>
</dbReference>
<dbReference type="CDD" id="cd06257">
    <property type="entry name" value="DnaJ"/>
    <property type="match status" value="1"/>
</dbReference>
<protein>
    <submittedName>
        <fullName evidence="3">DnaJ domain-containing protein</fullName>
    </submittedName>
</protein>
<feature type="domain" description="J" evidence="2">
    <location>
        <begin position="195"/>
        <end position="249"/>
    </location>
</feature>
<dbReference type="Gene3D" id="1.10.287.110">
    <property type="entry name" value="DnaJ domain"/>
    <property type="match status" value="1"/>
</dbReference>
<dbReference type="SUPFAM" id="SSF46565">
    <property type="entry name" value="Chaperone J-domain"/>
    <property type="match status" value="1"/>
</dbReference>
<reference evidence="3 4" key="1">
    <citation type="submission" date="2016-10" db="EMBL/GenBank/DDBJ databases">
        <authorList>
            <person name="de Groot N.N."/>
        </authorList>
    </citation>
    <scope>NUCLEOTIDE SEQUENCE [LARGE SCALE GENOMIC DNA]</scope>
    <source>
        <strain evidence="3 4">SP2</strain>
    </source>
</reference>
<feature type="region of interest" description="Disordered" evidence="1">
    <location>
        <begin position="109"/>
        <end position="147"/>
    </location>
</feature>
<evidence type="ECO:0000313" key="4">
    <source>
        <dbReference type="Proteomes" id="UP000182829"/>
    </source>
</evidence>
<feature type="compositionally biased region" description="Basic and acidic residues" evidence="1">
    <location>
        <begin position="136"/>
        <end position="147"/>
    </location>
</feature>
<dbReference type="OrthoDB" id="10608at2157"/>
<dbReference type="InterPro" id="IPR001623">
    <property type="entry name" value="DnaJ_domain"/>
</dbReference>
<dbReference type="InterPro" id="IPR052276">
    <property type="entry name" value="Diphthamide-biosynth_chaperone"/>
</dbReference>
<dbReference type="PRINTS" id="PR00625">
    <property type="entry name" value="JDOMAIN"/>
</dbReference>
<evidence type="ECO:0000256" key="1">
    <source>
        <dbReference type="SAM" id="MobiDB-lite"/>
    </source>
</evidence>
<name>A0A1I3N5A8_9EURY</name>
<dbReference type="PANTHER" id="PTHR44240">
    <property type="entry name" value="DNAJ DOMAIN (PROKARYOTIC HEAT SHOCK PROTEIN)-RELATED"/>
    <property type="match status" value="1"/>
</dbReference>
<dbReference type="InterPro" id="IPR036869">
    <property type="entry name" value="J_dom_sf"/>
</dbReference>